<dbReference type="InterPro" id="IPR035992">
    <property type="entry name" value="Ricin_B-like_lectins"/>
</dbReference>
<name>A0A9J2PZX2_ASCLU</name>
<dbReference type="PANTHER" id="PTHR11675">
    <property type="entry name" value="N-ACETYLGALACTOSAMINYLTRANSFERASE"/>
    <property type="match status" value="1"/>
</dbReference>
<keyword evidence="10" id="KW-0735">Signal-anchor</keyword>
<evidence type="ECO:0000313" key="19">
    <source>
        <dbReference type="Proteomes" id="UP000036681"/>
    </source>
</evidence>
<dbReference type="EC" id="2.4.1.-" evidence="17"/>
<evidence type="ECO:0000256" key="9">
    <source>
        <dbReference type="ARBA" id="ARBA00022734"/>
    </source>
</evidence>
<keyword evidence="13 17" id="KW-0472">Membrane</keyword>
<dbReference type="SUPFAM" id="SSF53448">
    <property type="entry name" value="Nucleotide-diphospho-sugar transferases"/>
    <property type="match status" value="2"/>
</dbReference>
<dbReference type="PANTHER" id="PTHR11675:SF101">
    <property type="entry name" value="POLYPEPTIDE N-ACETYLGALACTOSAMINYLTRANSFERASE 5"/>
    <property type="match status" value="1"/>
</dbReference>
<dbReference type="InterPro" id="IPR045885">
    <property type="entry name" value="GalNAc-T"/>
</dbReference>
<evidence type="ECO:0000256" key="2">
    <source>
        <dbReference type="ARBA" id="ARBA00004323"/>
    </source>
</evidence>
<keyword evidence="11 17" id="KW-1133">Transmembrane helix</keyword>
<dbReference type="InterPro" id="IPR001173">
    <property type="entry name" value="Glyco_trans_2-like"/>
</dbReference>
<evidence type="ECO:0000256" key="16">
    <source>
        <dbReference type="ARBA" id="ARBA00023211"/>
    </source>
</evidence>
<dbReference type="CDD" id="cd02510">
    <property type="entry name" value="pp-GalNAc-T"/>
    <property type="match status" value="1"/>
</dbReference>
<evidence type="ECO:0000256" key="10">
    <source>
        <dbReference type="ARBA" id="ARBA00022968"/>
    </source>
</evidence>
<feature type="transmembrane region" description="Helical" evidence="17">
    <location>
        <begin position="20"/>
        <end position="39"/>
    </location>
</feature>
<evidence type="ECO:0000313" key="20">
    <source>
        <dbReference type="WBParaSite" id="ALUE_0001488801-mRNA-1"/>
    </source>
</evidence>
<dbReference type="SMART" id="SM00458">
    <property type="entry name" value="RICIN"/>
    <property type="match status" value="1"/>
</dbReference>
<comment type="pathway">
    <text evidence="3 17">Protein modification; protein glycosylation.</text>
</comment>
<dbReference type="Pfam" id="PF00652">
    <property type="entry name" value="Ricin_B_lectin"/>
    <property type="match status" value="1"/>
</dbReference>
<sequence length="637" mass="72263">MRFNVCSEGMRVRRDVCRAVLITSLVWMMVDVVVLFYFIDPGLSTKTATKLRAERRSVDEVKYTADIETQARLEILLKGLSFSKDGPGEMGSPVHIDPSKEQERKEKFKLNQFNLMASDMISINRSLPDYRSSKCRESATHYKHLQLPLVSIIIVFHNEAWSTLLRTLHSVVNRSPLELIKEIILIDDLSDRPYLKKPLDLYIQRFPVPVHLVHLKQRSGLIRARLEGSKLSKGKVLLFLDAHVEVTQGWLEPLLYRVATDRKRVVAPIIDVISDETFEYITASDTTWGGFNWHLNFRWYPVPKREMERRNHDRSAPIQTPTIAGGLFAIDRQFFYDIGSYDEGMQVWGGENLEISFRVWTCGGSLEIHPCSRVGHVFRKQTPYTFPGGTAKVIHHNAARTAEVWTCGGSLEIHPCSRVGHVFRKQTPYTFPGGTAKVIHHNAARTAEVWMDEYKEFFYKMVPAARSVDVGDLADRKALRENLQCRSFRWYLENIYPEAPIPRGFKSIGQIKNPSTTKCVDTLGRSAGEAAGVTVCHGIGGNQAWSLTSDGEVRSDETCLAADRAADKAKKIDVKLEKCSTTSVNVNHQFDYDAGAGLLKHRLTGRCMELFGDAILQLRECIPTLDAQKWQLEGYET</sequence>
<keyword evidence="16 17" id="KW-0464">Manganese</keyword>
<dbReference type="GO" id="GO:0006493">
    <property type="term" value="P:protein O-linked glycosylation"/>
    <property type="evidence" value="ECO:0007669"/>
    <property type="project" value="TreeGrafter"/>
</dbReference>
<evidence type="ECO:0000256" key="4">
    <source>
        <dbReference type="ARBA" id="ARBA00005680"/>
    </source>
</evidence>
<evidence type="ECO:0000256" key="6">
    <source>
        <dbReference type="ARBA" id="ARBA00022679"/>
    </source>
</evidence>
<accession>A0A9J2PZX2</accession>
<proteinExistence type="inferred from homology"/>
<dbReference type="Gene3D" id="3.90.550.10">
    <property type="entry name" value="Spore Coat Polysaccharide Biosynthesis Protein SpsA, Chain A"/>
    <property type="match status" value="2"/>
</dbReference>
<keyword evidence="14 17" id="KW-1015">Disulfide bond</keyword>
<evidence type="ECO:0000256" key="1">
    <source>
        <dbReference type="ARBA" id="ARBA00001936"/>
    </source>
</evidence>
<dbReference type="CDD" id="cd23433">
    <property type="entry name" value="beta-trefoil_Ricin_GALNT1-like"/>
    <property type="match status" value="1"/>
</dbReference>
<keyword evidence="7 17" id="KW-0812">Transmembrane</keyword>
<reference evidence="20" key="1">
    <citation type="submission" date="2023-03" db="UniProtKB">
        <authorList>
            <consortium name="WormBaseParasite"/>
        </authorList>
    </citation>
    <scope>IDENTIFICATION</scope>
</reference>
<evidence type="ECO:0000256" key="14">
    <source>
        <dbReference type="ARBA" id="ARBA00023157"/>
    </source>
</evidence>
<feature type="domain" description="Ricin B lectin" evidence="18">
    <location>
        <begin position="506"/>
        <end position="633"/>
    </location>
</feature>
<keyword evidence="9 17" id="KW-0430">Lectin</keyword>
<evidence type="ECO:0000259" key="18">
    <source>
        <dbReference type="SMART" id="SM00458"/>
    </source>
</evidence>
<evidence type="ECO:0000256" key="7">
    <source>
        <dbReference type="ARBA" id="ARBA00022692"/>
    </source>
</evidence>
<evidence type="ECO:0000256" key="12">
    <source>
        <dbReference type="ARBA" id="ARBA00023034"/>
    </source>
</evidence>
<dbReference type="AlphaFoldDB" id="A0A9J2PZX2"/>
<organism evidence="19 20">
    <name type="scientific">Ascaris lumbricoides</name>
    <name type="common">Giant roundworm</name>
    <dbReference type="NCBI Taxonomy" id="6252"/>
    <lineage>
        <taxon>Eukaryota</taxon>
        <taxon>Metazoa</taxon>
        <taxon>Ecdysozoa</taxon>
        <taxon>Nematoda</taxon>
        <taxon>Chromadorea</taxon>
        <taxon>Rhabditida</taxon>
        <taxon>Spirurina</taxon>
        <taxon>Ascaridomorpha</taxon>
        <taxon>Ascaridoidea</taxon>
        <taxon>Ascarididae</taxon>
        <taxon>Ascaris</taxon>
    </lineage>
</organism>
<dbReference type="Proteomes" id="UP000036681">
    <property type="component" value="Unplaced"/>
</dbReference>
<evidence type="ECO:0000256" key="15">
    <source>
        <dbReference type="ARBA" id="ARBA00023180"/>
    </source>
</evidence>
<dbReference type="WBParaSite" id="ALUE_0001488801-mRNA-1">
    <property type="protein sequence ID" value="ALUE_0001488801-mRNA-1"/>
    <property type="gene ID" value="ALUE_0001488801"/>
</dbReference>
<dbReference type="PROSITE" id="PS50231">
    <property type="entry name" value="RICIN_B_LECTIN"/>
    <property type="match status" value="1"/>
</dbReference>
<protein>
    <recommendedName>
        <fullName evidence="17">Polypeptide N-acetylgalactosaminyltransferase</fullName>
        <ecNumber evidence="17">2.4.1.-</ecNumber>
    </recommendedName>
    <alternativeName>
        <fullName evidence="17">Protein-UDP acetylgalactosaminyltransferase</fullName>
    </alternativeName>
</protein>
<evidence type="ECO:0000256" key="17">
    <source>
        <dbReference type="RuleBase" id="RU361242"/>
    </source>
</evidence>
<keyword evidence="15" id="KW-0325">Glycoprotein</keyword>
<dbReference type="GO" id="GO:0030246">
    <property type="term" value="F:carbohydrate binding"/>
    <property type="evidence" value="ECO:0007669"/>
    <property type="project" value="UniProtKB-KW"/>
</dbReference>
<keyword evidence="19" id="KW-1185">Reference proteome</keyword>
<keyword evidence="6 17" id="KW-0808">Transferase</keyword>
<dbReference type="InterPro" id="IPR029044">
    <property type="entry name" value="Nucleotide-diphossugar_trans"/>
</dbReference>
<comment type="cofactor">
    <cofactor evidence="1 17">
        <name>Mn(2+)</name>
        <dbReference type="ChEBI" id="CHEBI:29035"/>
    </cofactor>
</comment>
<evidence type="ECO:0000256" key="5">
    <source>
        <dbReference type="ARBA" id="ARBA00022676"/>
    </source>
</evidence>
<dbReference type="FunFam" id="3.90.550.10:FF:000021">
    <property type="entry name" value="Polypeptide N-acetylgalactosaminyltransferase"/>
    <property type="match status" value="1"/>
</dbReference>
<dbReference type="SUPFAM" id="SSF50370">
    <property type="entry name" value="Ricin B-like lectins"/>
    <property type="match status" value="1"/>
</dbReference>
<dbReference type="Pfam" id="PF00535">
    <property type="entry name" value="Glycos_transf_2"/>
    <property type="match status" value="1"/>
</dbReference>
<comment type="similarity">
    <text evidence="4 17">Belongs to the glycosyltransferase 2 family. GalNAc-T subfamily.</text>
</comment>
<evidence type="ECO:0000256" key="3">
    <source>
        <dbReference type="ARBA" id="ARBA00004922"/>
    </source>
</evidence>
<dbReference type="GO" id="GO:0004653">
    <property type="term" value="F:polypeptide N-acetylgalactosaminyltransferase activity"/>
    <property type="evidence" value="ECO:0007669"/>
    <property type="project" value="UniProtKB-ARBA"/>
</dbReference>
<comment type="subcellular location">
    <subcellularLocation>
        <location evidence="2 17">Golgi apparatus membrane</location>
        <topology evidence="2 17">Single-pass type II membrane protein</topology>
    </subcellularLocation>
</comment>
<dbReference type="GO" id="GO:0000139">
    <property type="term" value="C:Golgi membrane"/>
    <property type="evidence" value="ECO:0007669"/>
    <property type="project" value="UniProtKB-SubCell"/>
</dbReference>
<keyword evidence="8" id="KW-0479">Metal-binding</keyword>
<evidence type="ECO:0000256" key="8">
    <source>
        <dbReference type="ARBA" id="ARBA00022723"/>
    </source>
</evidence>
<dbReference type="Gene3D" id="2.80.10.50">
    <property type="match status" value="1"/>
</dbReference>
<dbReference type="GO" id="GO:0046872">
    <property type="term" value="F:metal ion binding"/>
    <property type="evidence" value="ECO:0007669"/>
    <property type="project" value="UniProtKB-KW"/>
</dbReference>
<evidence type="ECO:0000256" key="11">
    <source>
        <dbReference type="ARBA" id="ARBA00022989"/>
    </source>
</evidence>
<keyword evidence="5 17" id="KW-0328">Glycosyltransferase</keyword>
<evidence type="ECO:0000256" key="13">
    <source>
        <dbReference type="ARBA" id="ARBA00023136"/>
    </source>
</evidence>
<dbReference type="InterPro" id="IPR000772">
    <property type="entry name" value="Ricin_B_lectin"/>
</dbReference>
<keyword evidence="12 17" id="KW-0333">Golgi apparatus</keyword>